<dbReference type="InterPro" id="IPR015168">
    <property type="entry name" value="SsuA/THI5"/>
</dbReference>
<dbReference type="Proteomes" id="UP001500888">
    <property type="component" value="Unassembled WGS sequence"/>
</dbReference>
<dbReference type="PROSITE" id="PS51257">
    <property type="entry name" value="PROKAR_LIPOPROTEIN"/>
    <property type="match status" value="1"/>
</dbReference>
<comment type="subcellular location">
    <subcellularLocation>
        <location evidence="1">Periplasm</location>
    </subcellularLocation>
</comment>
<feature type="signal peptide" evidence="4">
    <location>
        <begin position="1"/>
        <end position="18"/>
    </location>
</feature>
<feature type="domain" description="SsuA/THI5-like" evidence="5">
    <location>
        <begin position="73"/>
        <end position="274"/>
    </location>
</feature>
<sequence length="365" mass="39088">MHRSKQVLTLFTLTFLLAACGGGGGGAGGGAKGPDATAQSVPKSAEDVNGTIDKSKVKRELVVGVDNPYYLFHEDIVVAQEKGYFKEFGIDKVDIKTIEDPLPALIGGSLDMALYDSDTTIAAAKKSNTGVRFLSVYLGGEANILGVGKGINTAADLKGKTITGGQFNSRNDAILRELLTKNGVVPDQDVKIVSTGGQSNERLQSVIAGVVDGASVQIRHRELLERAGGKFLFEETRKVPQNGWAANELLTESPETVTAFLTATLKARQFITDQANKDAVLAMMTKKGFDIPSEFADAYSAENAPTYHVADGGFDPADMDKFIKDQIGFKSVPEGTDWRTYTSLVPLWRAQKILGLPFRPAIGNV</sequence>
<evidence type="ECO:0000256" key="2">
    <source>
        <dbReference type="ARBA" id="ARBA00010742"/>
    </source>
</evidence>
<dbReference type="SUPFAM" id="SSF53850">
    <property type="entry name" value="Periplasmic binding protein-like II"/>
    <property type="match status" value="1"/>
</dbReference>
<reference evidence="7" key="1">
    <citation type="journal article" date="2019" name="Int. J. Syst. Evol. Microbiol.">
        <title>The Global Catalogue of Microorganisms (GCM) 10K type strain sequencing project: providing services to taxonomists for standard genome sequencing and annotation.</title>
        <authorList>
            <consortium name="The Broad Institute Genomics Platform"/>
            <consortium name="The Broad Institute Genome Sequencing Center for Infectious Disease"/>
            <person name="Wu L."/>
            <person name="Ma J."/>
        </authorList>
    </citation>
    <scope>NUCLEOTIDE SEQUENCE [LARGE SCALE GENOMIC DNA]</scope>
    <source>
        <strain evidence="7">JCM 16908</strain>
    </source>
</reference>
<dbReference type="PANTHER" id="PTHR30024">
    <property type="entry name" value="ALIPHATIC SULFONATES-BINDING PROTEIN-RELATED"/>
    <property type="match status" value="1"/>
</dbReference>
<evidence type="ECO:0000256" key="3">
    <source>
        <dbReference type="ARBA" id="ARBA00022729"/>
    </source>
</evidence>
<dbReference type="EMBL" id="BAAAZR010000009">
    <property type="protein sequence ID" value="GAA3815412.1"/>
    <property type="molecule type" value="Genomic_DNA"/>
</dbReference>
<evidence type="ECO:0000313" key="6">
    <source>
        <dbReference type="EMBL" id="GAA3815412.1"/>
    </source>
</evidence>
<evidence type="ECO:0000259" key="5">
    <source>
        <dbReference type="Pfam" id="PF09084"/>
    </source>
</evidence>
<dbReference type="Gene3D" id="3.40.190.10">
    <property type="entry name" value="Periplasmic binding protein-like II"/>
    <property type="match status" value="2"/>
</dbReference>
<comment type="caution">
    <text evidence="6">The sequence shown here is derived from an EMBL/GenBank/DDBJ whole genome shotgun (WGS) entry which is preliminary data.</text>
</comment>
<organism evidence="6 7">
    <name type="scientific">Sphaerisporangium flaviroseum</name>
    <dbReference type="NCBI Taxonomy" id="509199"/>
    <lineage>
        <taxon>Bacteria</taxon>
        <taxon>Bacillati</taxon>
        <taxon>Actinomycetota</taxon>
        <taxon>Actinomycetes</taxon>
        <taxon>Streptosporangiales</taxon>
        <taxon>Streptosporangiaceae</taxon>
        <taxon>Sphaerisporangium</taxon>
    </lineage>
</organism>
<keyword evidence="7" id="KW-1185">Reference proteome</keyword>
<protein>
    <submittedName>
        <fullName evidence="6">ABC transporter substrate-binding protein</fullName>
    </submittedName>
</protein>
<name>A0ABP7ICW0_9ACTN</name>
<feature type="chain" id="PRO_5045554364" evidence="4">
    <location>
        <begin position="19"/>
        <end position="365"/>
    </location>
</feature>
<dbReference type="Pfam" id="PF09084">
    <property type="entry name" value="NMT1"/>
    <property type="match status" value="1"/>
</dbReference>
<gene>
    <name evidence="6" type="ORF">GCM10022226_40200</name>
</gene>
<evidence type="ECO:0000256" key="4">
    <source>
        <dbReference type="SAM" id="SignalP"/>
    </source>
</evidence>
<proteinExistence type="inferred from homology"/>
<evidence type="ECO:0000256" key="1">
    <source>
        <dbReference type="ARBA" id="ARBA00004418"/>
    </source>
</evidence>
<accession>A0ABP7ICW0</accession>
<evidence type="ECO:0000313" key="7">
    <source>
        <dbReference type="Proteomes" id="UP001500888"/>
    </source>
</evidence>
<dbReference type="RefSeq" id="WP_344942061.1">
    <property type="nucleotide sequence ID" value="NZ_BAAAZR010000009.1"/>
</dbReference>
<dbReference type="PANTHER" id="PTHR30024:SF47">
    <property type="entry name" value="TAURINE-BINDING PERIPLASMIC PROTEIN"/>
    <property type="match status" value="1"/>
</dbReference>
<keyword evidence="3 4" id="KW-0732">Signal</keyword>
<comment type="similarity">
    <text evidence="2">Belongs to the bacterial solute-binding protein SsuA/TauA family.</text>
</comment>